<reference evidence="2 3" key="1">
    <citation type="journal article" date="2021" name="Nat. Plants">
        <title>The Taxus genome provides insights into paclitaxel biosynthesis.</title>
        <authorList>
            <person name="Xiong X."/>
            <person name="Gou J."/>
            <person name="Liao Q."/>
            <person name="Li Y."/>
            <person name="Zhou Q."/>
            <person name="Bi G."/>
            <person name="Li C."/>
            <person name="Du R."/>
            <person name="Wang X."/>
            <person name="Sun T."/>
            <person name="Guo L."/>
            <person name="Liang H."/>
            <person name="Lu P."/>
            <person name="Wu Y."/>
            <person name="Zhang Z."/>
            <person name="Ro D.K."/>
            <person name="Shang Y."/>
            <person name="Huang S."/>
            <person name="Yan J."/>
        </authorList>
    </citation>
    <scope>NUCLEOTIDE SEQUENCE [LARGE SCALE GENOMIC DNA]</scope>
    <source>
        <strain evidence="2">Ta-2019</strain>
    </source>
</reference>
<evidence type="ECO:0000313" key="2">
    <source>
        <dbReference type="EMBL" id="KAH9300797.1"/>
    </source>
</evidence>
<gene>
    <name evidence="2" type="ORF">KI387_012380</name>
</gene>
<keyword evidence="3" id="KW-1185">Reference proteome</keyword>
<accession>A0AA38CIK6</accession>
<dbReference type="EMBL" id="JAHRHJ020000009">
    <property type="protein sequence ID" value="KAH9300797.1"/>
    <property type="molecule type" value="Genomic_DNA"/>
</dbReference>
<comment type="caution">
    <text evidence="2">The sequence shown here is derived from an EMBL/GenBank/DDBJ whole genome shotgun (WGS) entry which is preliminary data.</text>
</comment>
<evidence type="ECO:0000313" key="3">
    <source>
        <dbReference type="Proteomes" id="UP000824469"/>
    </source>
</evidence>
<proteinExistence type="predicted"/>
<dbReference type="AlphaFoldDB" id="A0AA38CIK6"/>
<feature type="region of interest" description="Disordered" evidence="1">
    <location>
        <begin position="1"/>
        <end position="22"/>
    </location>
</feature>
<feature type="non-terminal residue" evidence="2">
    <location>
        <position position="53"/>
    </location>
</feature>
<sequence length="53" mass="5831">MTPQLSAVKAPLQGDSNEAPKPLEANLVNWQQEDQHAANTRVYKRRAVGDSAE</sequence>
<dbReference type="Proteomes" id="UP000824469">
    <property type="component" value="Unassembled WGS sequence"/>
</dbReference>
<organism evidence="2 3">
    <name type="scientific">Taxus chinensis</name>
    <name type="common">Chinese yew</name>
    <name type="synonym">Taxus wallichiana var. chinensis</name>
    <dbReference type="NCBI Taxonomy" id="29808"/>
    <lineage>
        <taxon>Eukaryota</taxon>
        <taxon>Viridiplantae</taxon>
        <taxon>Streptophyta</taxon>
        <taxon>Embryophyta</taxon>
        <taxon>Tracheophyta</taxon>
        <taxon>Spermatophyta</taxon>
        <taxon>Pinopsida</taxon>
        <taxon>Pinidae</taxon>
        <taxon>Conifers II</taxon>
        <taxon>Cupressales</taxon>
        <taxon>Taxaceae</taxon>
        <taxon>Taxus</taxon>
    </lineage>
</organism>
<evidence type="ECO:0000256" key="1">
    <source>
        <dbReference type="SAM" id="MobiDB-lite"/>
    </source>
</evidence>
<name>A0AA38CIK6_TAXCH</name>
<protein>
    <submittedName>
        <fullName evidence="2">Uncharacterized protein</fullName>
    </submittedName>
</protein>